<protein>
    <submittedName>
        <fullName evidence="5">Aspartyl asparaginyl beta</fullName>
    </submittedName>
</protein>
<dbReference type="InterPro" id="IPR051821">
    <property type="entry name" value="Asp/Asn_beta-hydroxylase"/>
</dbReference>
<gene>
    <name evidence="5" type="primary">Contig12992.g13855</name>
    <name evidence="5" type="ORF">STYLEM_18233</name>
</gene>
<dbReference type="PANTHER" id="PTHR46332:SF5">
    <property type="entry name" value="ASPARTATE BETA-HYDROXYLASE DOMAIN CONTAINING 2"/>
    <property type="match status" value="1"/>
</dbReference>
<keyword evidence="2" id="KW-0223">Dioxygenase</keyword>
<sequence length="240" mass="27943">MVYEARLFPSKICKTVTSMVNVQRPCPSLFYFPGITAKPWHDSKDFPFTKHLTKHFQEIKDEYLEKKEEIERIASKAIDVDPFHKVKEGSCLKYPYILNGHINSSFHLQMPNTFRILQELSKRGDGPMLNIPFSSSYISIMKPITTIDKHYGPCNIRLRAHLPLLLPDSEEACFIRVGGQIKFWKEGEIIVFDDTYEHESCNLSDIHERVLLVFDVWHPELMPQERQAIIEMFQNSAQGQ</sequence>
<proteinExistence type="inferred from homology"/>
<evidence type="ECO:0000256" key="3">
    <source>
        <dbReference type="ARBA" id="ARBA00023002"/>
    </source>
</evidence>
<dbReference type="OrthoDB" id="438431at2759"/>
<dbReference type="PANTHER" id="PTHR46332">
    <property type="entry name" value="ASPARTATE BETA-HYDROXYLASE DOMAIN-CONTAINING PROTEIN 2"/>
    <property type="match status" value="1"/>
</dbReference>
<dbReference type="Gene3D" id="2.60.120.330">
    <property type="entry name" value="B-lactam Antibiotic, Isopenicillin N Synthase, Chain"/>
    <property type="match status" value="1"/>
</dbReference>
<dbReference type="InterPro" id="IPR007803">
    <property type="entry name" value="Asp/Arg/Pro-Hydrxlase"/>
</dbReference>
<evidence type="ECO:0000313" key="6">
    <source>
        <dbReference type="Proteomes" id="UP000039865"/>
    </source>
</evidence>
<name>A0A078B3R1_STYLE</name>
<dbReference type="OMA" id="YTHRRGK"/>
<dbReference type="GO" id="GO:0051213">
    <property type="term" value="F:dioxygenase activity"/>
    <property type="evidence" value="ECO:0007669"/>
    <property type="project" value="UniProtKB-KW"/>
</dbReference>
<comment type="similarity">
    <text evidence="1">Belongs to the aspartyl/asparaginyl beta-hydroxylase family.</text>
</comment>
<dbReference type="InterPro" id="IPR027443">
    <property type="entry name" value="IPNS-like_sf"/>
</dbReference>
<evidence type="ECO:0000313" key="5">
    <source>
        <dbReference type="EMBL" id="CDW89104.1"/>
    </source>
</evidence>
<dbReference type="InParanoid" id="A0A078B3R1"/>
<evidence type="ECO:0000256" key="1">
    <source>
        <dbReference type="ARBA" id="ARBA00007730"/>
    </source>
</evidence>
<keyword evidence="6" id="KW-1185">Reference proteome</keyword>
<evidence type="ECO:0000259" key="4">
    <source>
        <dbReference type="Pfam" id="PF05118"/>
    </source>
</evidence>
<dbReference type="SUPFAM" id="SSF51197">
    <property type="entry name" value="Clavaminate synthase-like"/>
    <property type="match status" value="1"/>
</dbReference>
<feature type="domain" description="Aspartyl/asparaginy/proline hydroxylase" evidence="4">
    <location>
        <begin position="54"/>
        <end position="219"/>
    </location>
</feature>
<dbReference type="Proteomes" id="UP000039865">
    <property type="component" value="Unassembled WGS sequence"/>
</dbReference>
<dbReference type="AlphaFoldDB" id="A0A078B3R1"/>
<dbReference type="EMBL" id="CCKQ01017233">
    <property type="protein sequence ID" value="CDW89104.1"/>
    <property type="molecule type" value="Genomic_DNA"/>
</dbReference>
<dbReference type="Pfam" id="PF05118">
    <property type="entry name" value="Asp_Arg_Hydrox"/>
    <property type="match status" value="1"/>
</dbReference>
<dbReference type="GO" id="GO:0016020">
    <property type="term" value="C:membrane"/>
    <property type="evidence" value="ECO:0007669"/>
    <property type="project" value="TreeGrafter"/>
</dbReference>
<keyword evidence="3" id="KW-0560">Oxidoreductase</keyword>
<evidence type="ECO:0000256" key="2">
    <source>
        <dbReference type="ARBA" id="ARBA00022964"/>
    </source>
</evidence>
<organism evidence="5 6">
    <name type="scientific">Stylonychia lemnae</name>
    <name type="common">Ciliate</name>
    <dbReference type="NCBI Taxonomy" id="5949"/>
    <lineage>
        <taxon>Eukaryota</taxon>
        <taxon>Sar</taxon>
        <taxon>Alveolata</taxon>
        <taxon>Ciliophora</taxon>
        <taxon>Intramacronucleata</taxon>
        <taxon>Spirotrichea</taxon>
        <taxon>Stichotrichia</taxon>
        <taxon>Sporadotrichida</taxon>
        <taxon>Oxytrichidae</taxon>
        <taxon>Stylonychinae</taxon>
        <taxon>Stylonychia</taxon>
    </lineage>
</organism>
<reference evidence="5 6" key="1">
    <citation type="submission" date="2014-06" db="EMBL/GenBank/DDBJ databases">
        <authorList>
            <person name="Swart Estienne"/>
        </authorList>
    </citation>
    <scope>NUCLEOTIDE SEQUENCE [LARGE SCALE GENOMIC DNA]</scope>
    <source>
        <strain evidence="5 6">130c</strain>
    </source>
</reference>
<accession>A0A078B3R1</accession>